<gene>
    <name evidence="2" type="ORF">Daesc_009062</name>
</gene>
<name>A0AAX6M8L0_9PEZI</name>
<protein>
    <submittedName>
        <fullName evidence="2">Uncharacterized protein</fullName>
    </submittedName>
</protein>
<evidence type="ECO:0000256" key="1">
    <source>
        <dbReference type="SAM" id="MobiDB-lite"/>
    </source>
</evidence>
<organism evidence="2 3">
    <name type="scientific">Daldinia eschscholtzii</name>
    <dbReference type="NCBI Taxonomy" id="292717"/>
    <lineage>
        <taxon>Eukaryota</taxon>
        <taxon>Fungi</taxon>
        <taxon>Dikarya</taxon>
        <taxon>Ascomycota</taxon>
        <taxon>Pezizomycotina</taxon>
        <taxon>Sordariomycetes</taxon>
        <taxon>Xylariomycetidae</taxon>
        <taxon>Xylariales</taxon>
        <taxon>Hypoxylaceae</taxon>
        <taxon>Daldinia</taxon>
    </lineage>
</organism>
<dbReference type="AlphaFoldDB" id="A0AAX6M8L0"/>
<accession>A0AAX6M8L0</accession>
<evidence type="ECO:0000313" key="3">
    <source>
        <dbReference type="Proteomes" id="UP001369815"/>
    </source>
</evidence>
<reference evidence="2 3" key="1">
    <citation type="journal article" date="2024" name="Front Chem Biol">
        <title>Unveiling the potential of Daldinia eschscholtzii MFLUCC 19-0629 through bioactivity and bioinformatics studies for enhanced sustainable agriculture production.</title>
        <authorList>
            <person name="Brooks S."/>
            <person name="Weaver J.A."/>
            <person name="Klomchit A."/>
            <person name="Alharthi S.A."/>
            <person name="Onlamun T."/>
            <person name="Nurani R."/>
            <person name="Vong T.K."/>
            <person name="Alberti F."/>
            <person name="Greco C."/>
        </authorList>
    </citation>
    <scope>NUCLEOTIDE SEQUENCE [LARGE SCALE GENOMIC DNA]</scope>
    <source>
        <strain evidence="2">MFLUCC 19-0629</strain>
    </source>
</reference>
<sequence length="168" mass="19201">MAGTTLSLSDIGNAELIKIDTLMAMLEDAEDRVRHYNQTERRVRFAEEDGTANVKLLDYPMDHFRKSILEIKSSMLEVLRMPIQNIDSDIVRAHMGVINENLDNSIEHLGQVLQLMLMLQVGIETLEKEHARLTQDRLKKTATKASQSPQERLSDKAEEPKEEDKEEA</sequence>
<evidence type="ECO:0000313" key="2">
    <source>
        <dbReference type="EMBL" id="KAK6948990.1"/>
    </source>
</evidence>
<comment type="caution">
    <text evidence="2">The sequence shown here is derived from an EMBL/GenBank/DDBJ whole genome shotgun (WGS) entry which is preliminary data.</text>
</comment>
<dbReference type="Proteomes" id="UP001369815">
    <property type="component" value="Unassembled WGS sequence"/>
</dbReference>
<keyword evidence="3" id="KW-1185">Reference proteome</keyword>
<proteinExistence type="predicted"/>
<feature type="compositionally biased region" description="Basic and acidic residues" evidence="1">
    <location>
        <begin position="152"/>
        <end position="168"/>
    </location>
</feature>
<dbReference type="EMBL" id="JBANMG010000009">
    <property type="protein sequence ID" value="KAK6948990.1"/>
    <property type="molecule type" value="Genomic_DNA"/>
</dbReference>
<feature type="region of interest" description="Disordered" evidence="1">
    <location>
        <begin position="134"/>
        <end position="168"/>
    </location>
</feature>